<feature type="domain" description="Methyl-accepting transducer" evidence="6">
    <location>
        <begin position="268"/>
        <end position="504"/>
    </location>
</feature>
<dbReference type="AlphaFoldDB" id="A0A6V8N493"/>
<dbReference type="PRINTS" id="PR00260">
    <property type="entry name" value="CHEMTRNSDUCR"/>
</dbReference>
<proteinExistence type="inferred from homology"/>
<dbReference type="SMART" id="SM00283">
    <property type="entry name" value="MA"/>
    <property type="match status" value="1"/>
</dbReference>
<dbReference type="FunFam" id="1.10.287.950:FF:000001">
    <property type="entry name" value="Methyl-accepting chemotaxis sensory transducer"/>
    <property type="match status" value="1"/>
</dbReference>
<dbReference type="Proteomes" id="UP000587586">
    <property type="component" value="Unassembled WGS sequence"/>
</dbReference>
<dbReference type="EMBL" id="BLXZ01000002">
    <property type="protein sequence ID" value="GFO67375.1"/>
    <property type="molecule type" value="Genomic_DNA"/>
</dbReference>
<feature type="domain" description="HAMP" evidence="7">
    <location>
        <begin position="211"/>
        <end position="263"/>
    </location>
</feature>
<evidence type="ECO:0000256" key="2">
    <source>
        <dbReference type="ARBA" id="ARBA00023224"/>
    </source>
</evidence>
<dbReference type="SUPFAM" id="SSF58104">
    <property type="entry name" value="Methyl-accepting chemotaxis protein (MCP) signaling domain"/>
    <property type="match status" value="1"/>
</dbReference>
<dbReference type="InterPro" id="IPR003660">
    <property type="entry name" value="HAMP_dom"/>
</dbReference>
<accession>A0A6V8N493</accession>
<dbReference type="CDD" id="cd06225">
    <property type="entry name" value="HAMP"/>
    <property type="match status" value="1"/>
</dbReference>
<protein>
    <submittedName>
        <fullName evidence="8">Methyl-accepting chemotaxis protein</fullName>
    </submittedName>
</protein>
<comment type="caution">
    <text evidence="8">The sequence shown here is derived from an EMBL/GenBank/DDBJ whole genome shotgun (WGS) entry which is preliminary data.</text>
</comment>
<evidence type="ECO:0000259" key="6">
    <source>
        <dbReference type="PROSITE" id="PS50111"/>
    </source>
</evidence>
<evidence type="ECO:0000256" key="3">
    <source>
        <dbReference type="ARBA" id="ARBA00029447"/>
    </source>
</evidence>
<dbReference type="Pfam" id="PF00015">
    <property type="entry name" value="MCPsignal"/>
    <property type="match status" value="1"/>
</dbReference>
<dbReference type="Gene3D" id="1.10.287.950">
    <property type="entry name" value="Methyl-accepting chemotaxis protein"/>
    <property type="match status" value="1"/>
</dbReference>
<keyword evidence="9" id="KW-1185">Reference proteome</keyword>
<organism evidence="8 9">
    <name type="scientific">Geomonas limicola</name>
    <dbReference type="NCBI Taxonomy" id="2740186"/>
    <lineage>
        <taxon>Bacteria</taxon>
        <taxon>Pseudomonadati</taxon>
        <taxon>Thermodesulfobacteriota</taxon>
        <taxon>Desulfuromonadia</taxon>
        <taxon>Geobacterales</taxon>
        <taxon>Geobacteraceae</taxon>
        <taxon>Geomonas</taxon>
    </lineage>
</organism>
<dbReference type="GO" id="GO:0006935">
    <property type="term" value="P:chemotaxis"/>
    <property type="evidence" value="ECO:0007669"/>
    <property type="project" value="InterPro"/>
</dbReference>
<dbReference type="GO" id="GO:0007165">
    <property type="term" value="P:signal transduction"/>
    <property type="evidence" value="ECO:0007669"/>
    <property type="project" value="UniProtKB-KW"/>
</dbReference>
<evidence type="ECO:0000256" key="1">
    <source>
        <dbReference type="ARBA" id="ARBA00004370"/>
    </source>
</evidence>
<reference evidence="9" key="1">
    <citation type="submission" date="2020-06" db="EMBL/GenBank/DDBJ databases">
        <title>Draft genomic sequecing of Geomonas sp. Red745.</title>
        <authorList>
            <person name="Itoh H."/>
            <person name="Xu Z.X."/>
            <person name="Ushijima N."/>
            <person name="Masuda Y."/>
            <person name="Shiratori Y."/>
            <person name="Senoo K."/>
        </authorList>
    </citation>
    <scope>NUCLEOTIDE SEQUENCE [LARGE SCALE GENOMIC DNA]</scope>
    <source>
        <strain evidence="9">Red745</strain>
    </source>
</reference>
<keyword evidence="5" id="KW-0812">Transmembrane</keyword>
<evidence type="ECO:0000256" key="5">
    <source>
        <dbReference type="SAM" id="Phobius"/>
    </source>
</evidence>
<dbReference type="CDD" id="cd11386">
    <property type="entry name" value="MCP_signal"/>
    <property type="match status" value="1"/>
</dbReference>
<evidence type="ECO:0000313" key="9">
    <source>
        <dbReference type="Proteomes" id="UP000587586"/>
    </source>
</evidence>
<dbReference type="SMART" id="SM00304">
    <property type="entry name" value="HAMP"/>
    <property type="match status" value="1"/>
</dbReference>
<keyword evidence="5" id="KW-1133">Transmembrane helix</keyword>
<dbReference type="InterPro" id="IPR004090">
    <property type="entry name" value="Chemotax_Me-accpt_rcpt"/>
</dbReference>
<name>A0A6V8N493_9BACT</name>
<keyword evidence="2 4" id="KW-0807">Transducer</keyword>
<feature type="transmembrane region" description="Helical" evidence="5">
    <location>
        <begin position="189"/>
        <end position="209"/>
    </location>
</feature>
<dbReference type="PROSITE" id="PS50885">
    <property type="entry name" value="HAMP"/>
    <property type="match status" value="1"/>
</dbReference>
<comment type="subcellular location">
    <subcellularLocation>
        <location evidence="1">Membrane</location>
    </subcellularLocation>
</comment>
<evidence type="ECO:0000259" key="7">
    <source>
        <dbReference type="PROSITE" id="PS50885"/>
    </source>
</evidence>
<evidence type="ECO:0000313" key="8">
    <source>
        <dbReference type="EMBL" id="GFO67375.1"/>
    </source>
</evidence>
<comment type="similarity">
    <text evidence="3">Belongs to the methyl-accepting chemotaxis (MCP) protein family.</text>
</comment>
<dbReference type="RefSeq" id="WP_246329711.1">
    <property type="nucleotide sequence ID" value="NZ_BLXZ01000002.1"/>
</dbReference>
<dbReference type="GO" id="GO:0004888">
    <property type="term" value="F:transmembrane signaling receptor activity"/>
    <property type="evidence" value="ECO:0007669"/>
    <property type="project" value="InterPro"/>
</dbReference>
<dbReference type="InterPro" id="IPR004089">
    <property type="entry name" value="MCPsignal_dom"/>
</dbReference>
<dbReference type="Pfam" id="PF00672">
    <property type="entry name" value="HAMP"/>
    <property type="match status" value="1"/>
</dbReference>
<sequence length="541" mass="57985">MKITTKMLLSLAVTITGLLVLFALSMATIDKVKVNGALYRNIANGKDLAADILPPPEYILESYLTLHLVFDSSDPAERQKFLDDFKKLKKDFDDSHEHWKKDLAEGEIKKVLMQDVYTPAVTFYDIALNQYFPALLAGDKAKAEGLLGGPLKEHYLKHRQQVDRLVQLVDASGKKSEAEAAATLHTANVLMYLVTFAILVIATLLSLAISRGVTRPLARCVGIADRLATGDLTEEITVTGKDETGQLLGAMKNMIENLRHLVHGTVNISTGIASASVQLNATAEQIATAAVQVAAQTGNVATASEEMAATSEDIARNCVRAAEASRTASTMASEGAEVVQQTATGMTLISERVKRTAEVVGTLGSRSDQIGAIIGTIEDIADQTNLLALNAAIEAARAGEQGRGFAVVADEVRALAERTTRATREIGEMIQAIQRETKDAVRAMEEGVLEAERGAETSLRSGEALEKILAQINNVTEQINQIATAAEEQTATTGEITSNVQQVSEVVQGTARGAQETSVAARQLSRESSELQELVASFRLS</sequence>
<dbReference type="PANTHER" id="PTHR32089:SF112">
    <property type="entry name" value="LYSOZYME-LIKE PROTEIN-RELATED"/>
    <property type="match status" value="1"/>
</dbReference>
<evidence type="ECO:0000256" key="4">
    <source>
        <dbReference type="PROSITE-ProRule" id="PRU00284"/>
    </source>
</evidence>
<dbReference type="PANTHER" id="PTHR32089">
    <property type="entry name" value="METHYL-ACCEPTING CHEMOTAXIS PROTEIN MCPB"/>
    <property type="match status" value="1"/>
</dbReference>
<dbReference type="GO" id="GO:0016020">
    <property type="term" value="C:membrane"/>
    <property type="evidence" value="ECO:0007669"/>
    <property type="project" value="UniProtKB-SubCell"/>
</dbReference>
<gene>
    <name evidence="8" type="primary">mcp40H-26_3</name>
    <name evidence="8" type="ORF">GMLC_09540</name>
</gene>
<dbReference type="PROSITE" id="PS50111">
    <property type="entry name" value="CHEMOTAXIS_TRANSDUC_2"/>
    <property type="match status" value="1"/>
</dbReference>
<keyword evidence="5" id="KW-0472">Membrane</keyword>